<feature type="compositionally biased region" description="Acidic residues" evidence="2">
    <location>
        <begin position="445"/>
        <end position="456"/>
    </location>
</feature>
<dbReference type="Proteomes" id="UP000000759">
    <property type="component" value="Chromosome 1"/>
</dbReference>
<evidence type="ECO:0000256" key="2">
    <source>
        <dbReference type="SAM" id="MobiDB-lite"/>
    </source>
</evidence>
<reference evidence="4" key="2">
    <citation type="submission" date="2008-08" db="EMBL/GenBank/DDBJ databases">
        <authorList>
            <consortium name="Diatom Consortium"/>
            <person name="Grigoriev I."/>
            <person name="Grimwood J."/>
            <person name="Kuo A."/>
            <person name="Otillar R.P."/>
            <person name="Salamov A."/>
            <person name="Detter J.C."/>
            <person name="Lindquist E."/>
            <person name="Shapiro H."/>
            <person name="Lucas S."/>
            <person name="Glavina del Rio T."/>
            <person name="Pitluck S."/>
            <person name="Rokhsar D."/>
            <person name="Bowler C."/>
        </authorList>
    </citation>
    <scope>GENOME REANNOTATION</scope>
    <source>
        <strain evidence="4">CCAP 1055/1</strain>
    </source>
</reference>
<keyword evidence="1" id="KW-0175">Coiled coil</keyword>
<reference evidence="3 4" key="1">
    <citation type="journal article" date="2008" name="Nature">
        <title>The Phaeodactylum genome reveals the evolutionary history of diatom genomes.</title>
        <authorList>
            <person name="Bowler C."/>
            <person name="Allen A.E."/>
            <person name="Badger J.H."/>
            <person name="Grimwood J."/>
            <person name="Jabbari K."/>
            <person name="Kuo A."/>
            <person name="Maheswari U."/>
            <person name="Martens C."/>
            <person name="Maumus F."/>
            <person name="Otillar R.P."/>
            <person name="Rayko E."/>
            <person name="Salamov A."/>
            <person name="Vandepoele K."/>
            <person name="Beszteri B."/>
            <person name="Gruber A."/>
            <person name="Heijde M."/>
            <person name="Katinka M."/>
            <person name="Mock T."/>
            <person name="Valentin K."/>
            <person name="Verret F."/>
            <person name="Berges J.A."/>
            <person name="Brownlee C."/>
            <person name="Cadoret J.P."/>
            <person name="Chiovitti A."/>
            <person name="Choi C.J."/>
            <person name="Coesel S."/>
            <person name="De Martino A."/>
            <person name="Detter J.C."/>
            <person name="Durkin C."/>
            <person name="Falciatore A."/>
            <person name="Fournet J."/>
            <person name="Haruta M."/>
            <person name="Huysman M.J."/>
            <person name="Jenkins B.D."/>
            <person name="Jiroutova K."/>
            <person name="Jorgensen R.E."/>
            <person name="Joubert Y."/>
            <person name="Kaplan A."/>
            <person name="Kroger N."/>
            <person name="Kroth P.G."/>
            <person name="La Roche J."/>
            <person name="Lindquist E."/>
            <person name="Lommer M."/>
            <person name="Martin-Jezequel V."/>
            <person name="Lopez P.J."/>
            <person name="Lucas S."/>
            <person name="Mangogna M."/>
            <person name="McGinnis K."/>
            <person name="Medlin L.K."/>
            <person name="Montsant A."/>
            <person name="Oudot-Le Secq M.P."/>
            <person name="Napoli C."/>
            <person name="Obornik M."/>
            <person name="Parker M.S."/>
            <person name="Petit J.L."/>
            <person name="Porcel B.M."/>
            <person name="Poulsen N."/>
            <person name="Robison M."/>
            <person name="Rychlewski L."/>
            <person name="Rynearson T.A."/>
            <person name="Schmutz J."/>
            <person name="Shapiro H."/>
            <person name="Siaut M."/>
            <person name="Stanley M."/>
            <person name="Sussman M.R."/>
            <person name="Taylor A.R."/>
            <person name="Vardi A."/>
            <person name="von Dassow P."/>
            <person name="Vyverman W."/>
            <person name="Willis A."/>
            <person name="Wyrwicz L.S."/>
            <person name="Rokhsar D.S."/>
            <person name="Weissenbach J."/>
            <person name="Armbrust E.V."/>
            <person name="Green B.R."/>
            <person name="Van de Peer Y."/>
            <person name="Grigoriev I.V."/>
        </authorList>
    </citation>
    <scope>NUCLEOTIDE SEQUENCE [LARGE SCALE GENOMIC DNA]</scope>
    <source>
        <strain evidence="3 4">CCAP 1055/1</strain>
    </source>
</reference>
<name>B7FQP1_PHATC</name>
<dbReference type="OrthoDB" id="10684968at2759"/>
<feature type="region of interest" description="Disordered" evidence="2">
    <location>
        <begin position="264"/>
        <end position="456"/>
    </location>
</feature>
<feature type="compositionally biased region" description="Basic and acidic residues" evidence="2">
    <location>
        <begin position="366"/>
        <end position="376"/>
    </location>
</feature>
<feature type="compositionally biased region" description="Basic residues" evidence="2">
    <location>
        <begin position="270"/>
        <end position="286"/>
    </location>
</feature>
<sequence length="456" mass="49991">MSLPSRVVRKVRRNDADGSPAAHESILTVTAIPNDGQPSDETAWIVSVANSHAVYQSTFTQGEIGREVQAKEEDGAVNAWLSYLAGAGQTDQTELTVSETQNASEIKMNETADGLSIQILQSSKSGLIRKLWGGTLEKNHTRSAFDVSLTLVDVVSEEQARCATLQRKLERMQSGLYGWKDTAQKLEGEWDHEKNELLGNFLTLYNEKHNQVKDLQRRIDELASEVEKARAAAGSSGGSSNTRLGGVIDDQDCEQYNSARLANSAVGRKTTAKRKRTISAPAKKKPTPVTTLSSRRTKHRTGAIKYYDSDLQSNDTKQSIAQKQPENSERLTVPDSNKELAQQKDDNQLPNTKKPKRKDSWSSSSDESKAQKHVVERPAANAKVGREDMSSSDKSYTANKPAASRSNISPTSKASRSVPGPSTDTLIDPGFRSSLEAQLAAMRAEEEDDDESAQRE</sequence>
<evidence type="ECO:0000313" key="3">
    <source>
        <dbReference type="EMBL" id="EEC51366.1"/>
    </source>
</evidence>
<feature type="compositionally biased region" description="Polar residues" evidence="2">
    <location>
        <begin position="392"/>
        <end position="425"/>
    </location>
</feature>
<feature type="compositionally biased region" description="Polar residues" evidence="2">
    <location>
        <begin position="310"/>
        <end position="325"/>
    </location>
</feature>
<dbReference type="GeneID" id="7196889"/>
<keyword evidence="4" id="KW-1185">Reference proteome</keyword>
<protein>
    <submittedName>
        <fullName evidence="3">Uncharacterized protein</fullName>
    </submittedName>
</protein>
<feature type="coiled-coil region" evidence="1">
    <location>
        <begin position="205"/>
        <end position="232"/>
    </location>
</feature>
<dbReference type="InParanoid" id="B7FQP1"/>
<organism evidence="3 4">
    <name type="scientific">Phaeodactylum tricornutum (strain CCAP 1055/1)</name>
    <dbReference type="NCBI Taxonomy" id="556484"/>
    <lineage>
        <taxon>Eukaryota</taxon>
        <taxon>Sar</taxon>
        <taxon>Stramenopiles</taxon>
        <taxon>Ochrophyta</taxon>
        <taxon>Bacillariophyta</taxon>
        <taxon>Bacillariophyceae</taxon>
        <taxon>Bacillariophycidae</taxon>
        <taxon>Naviculales</taxon>
        <taxon>Phaeodactylaceae</taxon>
        <taxon>Phaeodactylum</taxon>
    </lineage>
</organism>
<dbReference type="SUPFAM" id="SSF58022">
    <property type="entry name" value="XRCC4, C-terminal oligomerization domain"/>
    <property type="match status" value="1"/>
</dbReference>
<dbReference type="AlphaFoldDB" id="B7FQP1"/>
<feature type="compositionally biased region" description="Basic and acidic residues" evidence="2">
    <location>
        <begin position="336"/>
        <end position="347"/>
    </location>
</feature>
<accession>B7FQP1</accession>
<dbReference type="RefSeq" id="XP_002176903.1">
    <property type="nucleotide sequence ID" value="XM_002176867.1"/>
</dbReference>
<dbReference type="KEGG" id="pti:PHATRDRAFT_43117"/>
<gene>
    <name evidence="3" type="ORF">PHATRDRAFT_43117</name>
</gene>
<dbReference type="HOGENOM" id="CLU_600614_0_0_1"/>
<evidence type="ECO:0000256" key="1">
    <source>
        <dbReference type="SAM" id="Coils"/>
    </source>
</evidence>
<evidence type="ECO:0000313" key="4">
    <source>
        <dbReference type="Proteomes" id="UP000000759"/>
    </source>
</evidence>
<proteinExistence type="predicted"/>
<dbReference type="PaxDb" id="2850-Phatr43117"/>
<dbReference type="EMBL" id="CM000605">
    <property type="protein sequence ID" value="EEC51366.1"/>
    <property type="molecule type" value="Genomic_DNA"/>
</dbReference>